<proteinExistence type="predicted"/>
<dbReference type="Gene3D" id="3.30.559.10">
    <property type="entry name" value="Chloramphenicol acetyltransferase-like domain"/>
    <property type="match status" value="1"/>
</dbReference>
<dbReference type="SUPFAM" id="SSF52777">
    <property type="entry name" value="CoA-dependent acyltransferases"/>
    <property type="match status" value="1"/>
</dbReference>
<dbReference type="SMART" id="SM01059">
    <property type="entry name" value="CAT"/>
    <property type="match status" value="1"/>
</dbReference>
<name>A0A9X4R784_9BURK</name>
<feature type="region of interest" description="Disordered" evidence="1">
    <location>
        <begin position="41"/>
        <end position="62"/>
    </location>
</feature>
<dbReference type="AlphaFoldDB" id="A0A9X4R784"/>
<evidence type="ECO:0008006" key="4">
    <source>
        <dbReference type="Google" id="ProtNLM"/>
    </source>
</evidence>
<comment type="caution">
    <text evidence="2">The sequence shown here is derived from an EMBL/GenBank/DDBJ whole genome shotgun (WGS) entry which is preliminary data.</text>
</comment>
<dbReference type="Proteomes" id="UP001152766">
    <property type="component" value="Unassembled WGS sequence"/>
</dbReference>
<dbReference type="InterPro" id="IPR001707">
    <property type="entry name" value="Cmp_AcTrfase"/>
</dbReference>
<reference evidence="2" key="1">
    <citation type="submission" date="2019-02" db="EMBL/GenBank/DDBJ databases">
        <title>Draft genome of the type strain Pelomonas aquatica CCUG 52575T.</title>
        <authorList>
            <person name="Gomila M."/>
            <person name="Lalucat J."/>
        </authorList>
    </citation>
    <scope>NUCLEOTIDE SEQUENCE</scope>
    <source>
        <strain evidence="2">CCUG 52575</strain>
    </source>
</reference>
<dbReference type="GO" id="GO:0008811">
    <property type="term" value="F:chloramphenicol O-acetyltransferase activity"/>
    <property type="evidence" value="ECO:0007669"/>
    <property type="project" value="InterPro"/>
</dbReference>
<gene>
    <name evidence="2" type="ORF">EXJ73_22005</name>
</gene>
<dbReference type="EMBL" id="SGUG01000054">
    <property type="protein sequence ID" value="MDG0865139.1"/>
    <property type="molecule type" value="Genomic_DNA"/>
</dbReference>
<evidence type="ECO:0000313" key="3">
    <source>
        <dbReference type="Proteomes" id="UP001152766"/>
    </source>
</evidence>
<dbReference type="InterPro" id="IPR023213">
    <property type="entry name" value="CAT-like_dom_sf"/>
</dbReference>
<keyword evidence="3" id="KW-1185">Reference proteome</keyword>
<dbReference type="PANTHER" id="PTHR38474:SF1">
    <property type="entry name" value="SLR0299 PROTEIN"/>
    <property type="match status" value="1"/>
</dbReference>
<dbReference type="Pfam" id="PF00302">
    <property type="entry name" value="CAT"/>
    <property type="match status" value="1"/>
</dbReference>
<organism evidence="2 3">
    <name type="scientific">Pelomonas aquatica</name>
    <dbReference type="NCBI Taxonomy" id="431058"/>
    <lineage>
        <taxon>Bacteria</taxon>
        <taxon>Pseudomonadati</taxon>
        <taxon>Pseudomonadota</taxon>
        <taxon>Betaproteobacteria</taxon>
        <taxon>Burkholderiales</taxon>
        <taxon>Sphaerotilaceae</taxon>
        <taxon>Roseateles</taxon>
    </lineage>
</organism>
<protein>
    <recommendedName>
        <fullName evidence="4">Chloramphenicol acetyltransferase</fullName>
    </recommendedName>
</protein>
<evidence type="ECO:0000313" key="2">
    <source>
        <dbReference type="EMBL" id="MDG0865139.1"/>
    </source>
</evidence>
<dbReference type="PANTHER" id="PTHR38474">
    <property type="entry name" value="SLR0299 PROTEIN"/>
    <property type="match status" value="1"/>
</dbReference>
<sequence length="275" mass="29815">MRPLRSVVDTSNWPAGKGNSRWVADCSLMGYSSVQRASMRPRTSSKIDLAQPAGNAPQPAMQDREIPLENWPRRAALQHFRAMAQPAFSVTADVDVTGLRERAAAHGATPWLAYHHAALEAANGIDAMRQTLVDGGLGVREFGVVHASSTALREDGSFGFVTLPRDASLARFAERGKANLARVRRASGSLFAGDDPGDVRAQTLVHMTALPWFAFTAFTHARAAGDDRPKIAFGRFKPVAGRLLMPVAVDVHHALCDGVHVGRFFERLQAQLDSI</sequence>
<evidence type="ECO:0000256" key="1">
    <source>
        <dbReference type="SAM" id="MobiDB-lite"/>
    </source>
</evidence>
<accession>A0A9X4R784</accession>